<dbReference type="AlphaFoldDB" id="A0A1I8BIC5"/>
<reference evidence="5" key="1">
    <citation type="submission" date="2016-11" db="UniProtKB">
        <authorList>
            <consortium name="WormBaseParasite"/>
        </authorList>
    </citation>
    <scope>IDENTIFICATION</scope>
</reference>
<proteinExistence type="predicted"/>
<keyword evidence="4" id="KW-1185">Reference proteome</keyword>
<dbReference type="Gene3D" id="2.60.120.200">
    <property type="match status" value="2"/>
</dbReference>
<dbReference type="InterPro" id="IPR013320">
    <property type="entry name" value="ConA-like_dom_sf"/>
</dbReference>
<dbReference type="SUPFAM" id="SSF49899">
    <property type="entry name" value="Concanavalin A-like lectins/glucanases"/>
    <property type="match status" value="1"/>
</dbReference>
<dbReference type="PROSITE" id="PS51304">
    <property type="entry name" value="GALECTIN"/>
    <property type="match status" value="1"/>
</dbReference>
<dbReference type="Pfam" id="PF00337">
    <property type="entry name" value="Gal-bind_lectin"/>
    <property type="match status" value="1"/>
</dbReference>
<sequence length="892" mass="104221">MLKQNIFNILLTIFIFALSNKLSKTKEIFKNGNNRKELEKEPYVLSDFGVIHHTIPYLIFDQCMLRPEQKKHGTYSLEFFLDTLFICEPEGFLICYPSQLIKENNKNGTIASIPYRLSSKKNKITEECENKRQEYCNDKKSKICSPGNVAYSRWHGIFVKTEQKDGNKSKIKGKEIKIKEENLQKEFISNINKGAYLYKYIGLWALGLDLLPNVAQKYIHLFIYRGCSCAIQARLTTPITVETPFQNNLNTTQEKHCLKRQTNKTFKLGKVFEKAIFFYIMTDKEGNKGKMELNLINKKDSIIVEINSTEIIWKTKNIEGIWTSPTFKLPSKLIQGNINAGITILIQKHYLWILLKFENNYFALNKFWPNKWWEKEYQFNENIEADLFINGDFIPISVISVGHIDNNWRISSRPTNISKRFVEKSPYASEIINKDIQNGTKFIFRGVYNNLNESKDKLTQILLLHGSSDYSAEHQTKISKNILKETFECVIECVIKGTKNFYYIYINGNFEGSVESELPFSAIDNIMVNGNIRLFIAPNIRLPENLDKSLHKYKLDKLQQNGTIICFEAFVKPGKSMKDRKGFEVNLFHDVYEFSEGIGDTVLKLEFFFDPELYNENKEKTKNFNQKLIMNSFIRKRVINVFFNTIYNKDGGWRREETYPNPLGQTGVNFTLQIDIEKKDYKIIVNEAIDHISYKGQLPIWATEWIMVKGDIDHVKFGNDSEKCKSKIKPHTYPYNIIQIPKKKILKDGSLIIIKGKITEENIIITFLYKALEWHELIGSTVFHLNFTKEYVYMGTYSGQIEWILATTPNCEYNTTTDKKCVHKHELNVDIGNNFTLNIFVRDNGYRWKYKVGGKFYFYEHVVTPSVVEYINVKGLEKRKDLKEIIKLDKLY</sequence>
<feature type="signal peptide" evidence="2">
    <location>
        <begin position="1"/>
        <end position="25"/>
    </location>
</feature>
<dbReference type="InterPro" id="IPR001079">
    <property type="entry name" value="Galectin_CRD"/>
</dbReference>
<feature type="chain" id="PRO_5009315841" evidence="2">
    <location>
        <begin position="26"/>
        <end position="892"/>
    </location>
</feature>
<evidence type="ECO:0000313" key="5">
    <source>
        <dbReference type="WBParaSite" id="MhA1_Contig2532.frz3.gene1"/>
    </source>
</evidence>
<dbReference type="WBParaSite" id="MhA1_Contig2532.frz3.gene1">
    <property type="protein sequence ID" value="MhA1_Contig2532.frz3.gene1"/>
    <property type="gene ID" value="MhA1_Contig2532.frz3.gene1"/>
</dbReference>
<organism evidence="4 5">
    <name type="scientific">Meloidogyne hapla</name>
    <name type="common">Root-knot nematode worm</name>
    <dbReference type="NCBI Taxonomy" id="6305"/>
    <lineage>
        <taxon>Eukaryota</taxon>
        <taxon>Metazoa</taxon>
        <taxon>Ecdysozoa</taxon>
        <taxon>Nematoda</taxon>
        <taxon>Chromadorea</taxon>
        <taxon>Rhabditida</taxon>
        <taxon>Tylenchina</taxon>
        <taxon>Tylenchomorpha</taxon>
        <taxon>Tylenchoidea</taxon>
        <taxon>Meloidogynidae</taxon>
        <taxon>Meloidogyninae</taxon>
        <taxon>Meloidogyne</taxon>
    </lineage>
</organism>
<dbReference type="GO" id="GO:0030246">
    <property type="term" value="F:carbohydrate binding"/>
    <property type="evidence" value="ECO:0007669"/>
    <property type="project" value="UniProtKB-KW"/>
</dbReference>
<keyword evidence="1" id="KW-0430">Lectin</keyword>
<feature type="domain" description="Galectin" evidence="3">
    <location>
        <begin position="551"/>
        <end position="736"/>
    </location>
</feature>
<evidence type="ECO:0000256" key="1">
    <source>
        <dbReference type="ARBA" id="ARBA00022734"/>
    </source>
</evidence>
<keyword evidence="2" id="KW-0732">Signal</keyword>
<protein>
    <submittedName>
        <fullName evidence="5">Galectin domain-containing protein</fullName>
    </submittedName>
</protein>
<dbReference type="Proteomes" id="UP000095281">
    <property type="component" value="Unplaced"/>
</dbReference>
<evidence type="ECO:0000313" key="4">
    <source>
        <dbReference type="Proteomes" id="UP000095281"/>
    </source>
</evidence>
<evidence type="ECO:0000259" key="3">
    <source>
        <dbReference type="PROSITE" id="PS51304"/>
    </source>
</evidence>
<accession>A0A1I8BIC5</accession>
<name>A0A1I8BIC5_MELHA</name>
<evidence type="ECO:0000256" key="2">
    <source>
        <dbReference type="SAM" id="SignalP"/>
    </source>
</evidence>